<proteinExistence type="inferred from homology"/>
<keyword evidence="3 5" id="KW-0378">Hydrolase</keyword>
<dbReference type="InterPro" id="IPR020992">
    <property type="entry name" value="Tail_Prtase_C"/>
</dbReference>
<evidence type="ECO:0000256" key="2">
    <source>
        <dbReference type="ARBA" id="ARBA00022670"/>
    </source>
</evidence>
<dbReference type="Pfam" id="PF03572">
    <property type="entry name" value="Peptidase_S41"/>
    <property type="match status" value="1"/>
</dbReference>
<protein>
    <submittedName>
        <fullName evidence="7">Periplasmic protease</fullName>
    </submittedName>
</protein>
<evidence type="ECO:0000313" key="7">
    <source>
        <dbReference type="EMBL" id="ADI18234.1"/>
    </source>
</evidence>
<comment type="similarity">
    <text evidence="1 5">Belongs to the peptidase S41A family.</text>
</comment>
<dbReference type="GO" id="GO:0008236">
    <property type="term" value="F:serine-type peptidase activity"/>
    <property type="evidence" value="ECO:0007669"/>
    <property type="project" value="UniProtKB-KW"/>
</dbReference>
<dbReference type="Pfam" id="PF11818">
    <property type="entry name" value="DUF3340"/>
    <property type="match status" value="1"/>
</dbReference>
<evidence type="ECO:0000256" key="4">
    <source>
        <dbReference type="ARBA" id="ARBA00022825"/>
    </source>
</evidence>
<reference evidence="7" key="1">
    <citation type="journal article" date="2011" name="Environ. Microbiol.">
        <title>Time-series analyses of Monterey Bay coastal microbial picoplankton using a 'genome proxy' microarray.</title>
        <authorList>
            <person name="Rich V.I."/>
            <person name="Pham V.D."/>
            <person name="Eppley J."/>
            <person name="Shi Y."/>
            <person name="DeLong E.F."/>
        </authorList>
    </citation>
    <scope>NUCLEOTIDE SEQUENCE</scope>
</reference>
<dbReference type="SMART" id="SM00228">
    <property type="entry name" value="PDZ"/>
    <property type="match status" value="1"/>
</dbReference>
<evidence type="ECO:0000259" key="6">
    <source>
        <dbReference type="PROSITE" id="PS50106"/>
    </source>
</evidence>
<accession>E0XUZ3</accession>
<dbReference type="SUPFAM" id="SSF50156">
    <property type="entry name" value="PDZ domain-like"/>
    <property type="match status" value="1"/>
</dbReference>
<dbReference type="AlphaFoldDB" id="E0XUZ3"/>
<dbReference type="InterPro" id="IPR040573">
    <property type="entry name" value="TSP_N"/>
</dbReference>
<dbReference type="Gene3D" id="3.90.226.10">
    <property type="entry name" value="2-enoyl-CoA Hydratase, Chain A, domain 1"/>
    <property type="match status" value="1"/>
</dbReference>
<dbReference type="PROSITE" id="PS50106">
    <property type="entry name" value="PDZ"/>
    <property type="match status" value="1"/>
</dbReference>
<feature type="domain" description="PDZ" evidence="6">
    <location>
        <begin position="248"/>
        <end position="333"/>
    </location>
</feature>
<dbReference type="CDD" id="cd06782">
    <property type="entry name" value="cpPDZ_CPP-like"/>
    <property type="match status" value="1"/>
</dbReference>
<dbReference type="Gene3D" id="2.30.42.10">
    <property type="match status" value="1"/>
</dbReference>
<dbReference type="PANTHER" id="PTHR32060:SF22">
    <property type="entry name" value="CARBOXYL-TERMINAL-PROCESSING PEPTIDASE 3, CHLOROPLASTIC"/>
    <property type="match status" value="1"/>
</dbReference>
<organism evidence="7">
    <name type="scientific">uncultured gamma proteobacterium HF0200_40H22</name>
    <dbReference type="NCBI Taxonomy" id="710985"/>
    <lineage>
        <taxon>Bacteria</taxon>
        <taxon>Pseudomonadati</taxon>
        <taxon>Pseudomonadota</taxon>
        <taxon>Gammaproteobacteria</taxon>
        <taxon>environmental samples</taxon>
    </lineage>
</organism>
<dbReference type="GO" id="GO:0006508">
    <property type="term" value="P:proteolysis"/>
    <property type="evidence" value="ECO:0007669"/>
    <property type="project" value="UniProtKB-KW"/>
</dbReference>
<evidence type="ECO:0000256" key="5">
    <source>
        <dbReference type="RuleBase" id="RU004404"/>
    </source>
</evidence>
<keyword evidence="4 5" id="KW-0720">Serine protease</keyword>
<dbReference type="Pfam" id="PF00595">
    <property type="entry name" value="PDZ"/>
    <property type="match status" value="1"/>
</dbReference>
<dbReference type="GO" id="GO:0007165">
    <property type="term" value="P:signal transduction"/>
    <property type="evidence" value="ECO:0007669"/>
    <property type="project" value="TreeGrafter"/>
</dbReference>
<keyword evidence="2 5" id="KW-0645">Protease</keyword>
<dbReference type="SUPFAM" id="SSF52096">
    <property type="entry name" value="ClpP/crotonase"/>
    <property type="match status" value="1"/>
</dbReference>
<dbReference type="Pfam" id="PF17804">
    <property type="entry name" value="TSP_NTD"/>
    <property type="match status" value="1"/>
</dbReference>
<dbReference type="PANTHER" id="PTHR32060">
    <property type="entry name" value="TAIL-SPECIFIC PROTEASE"/>
    <property type="match status" value="1"/>
</dbReference>
<evidence type="ECO:0000256" key="3">
    <source>
        <dbReference type="ARBA" id="ARBA00022801"/>
    </source>
</evidence>
<dbReference type="InterPro" id="IPR004447">
    <property type="entry name" value="Peptidase_S41A"/>
</dbReference>
<dbReference type="InterPro" id="IPR029045">
    <property type="entry name" value="ClpP/crotonase-like_dom_sf"/>
</dbReference>
<dbReference type="MEROPS" id="S41.001"/>
<dbReference type="FunFam" id="3.90.226.10:FF:000090">
    <property type="entry name" value="Tail-specific protease"/>
    <property type="match status" value="1"/>
</dbReference>
<dbReference type="CDD" id="cd07560">
    <property type="entry name" value="Peptidase_S41_CPP"/>
    <property type="match status" value="1"/>
</dbReference>
<dbReference type="InterPro" id="IPR005151">
    <property type="entry name" value="Tail-specific_protease"/>
</dbReference>
<dbReference type="GO" id="GO:0030288">
    <property type="term" value="C:outer membrane-bounded periplasmic space"/>
    <property type="evidence" value="ECO:0007669"/>
    <property type="project" value="TreeGrafter"/>
</dbReference>
<dbReference type="EMBL" id="GU474884">
    <property type="protein sequence ID" value="ADI18234.1"/>
    <property type="molecule type" value="Genomic_DNA"/>
</dbReference>
<dbReference type="NCBIfam" id="TIGR00225">
    <property type="entry name" value="prc"/>
    <property type="match status" value="1"/>
</dbReference>
<sequence>MHYLNFSGFIKGAVSKHCSGVIAVALFVALIGSGVSASISAASALSAQPHHDQTLKYVNYFVERYHYRKTRLDDPLSSRILDRYLDALDANRSYFLAEDIESFEALRFELDDYLGSHNTDPLFSIFNRYRGRVIDRIDYALRLLQQPFDFSVDETYPFDRTEAPWAIDAAALNDLWRRRVKNDYLVLKLEGKQEEEIVDTLSDRYQQQRRRILQISSQDVFQTIINAYMSAIEPHTGYFSPRATENFKIRMSLSLEGIGAVLQSQNEFTVVQRVVPGGPAELDGSLRPGDRITGVGQGDGDPIVDVIGWRLDDVVDLIRGPKGSIVRLKIRPDPKTGKSESHILALTRDQIKLEEQAAQSMLLEVIGPVEVRRVGVIDIPTFYVDFDARSRGDADYRSTTRDVRSLISNLEREGVDGLIIDLRGNGGGALAEATELTGLFIDSGPVVQVRDARGRTSVNRDPNKGIAYAGPLAVIVDRDSASASEIFSGAIQDYRRGIIIGEPTYGKGTVQNLINLDPYSKDQEQPLGQLKLTIAQFFRINGESTQHRGVVPDFVLPGAGPDLPYGEKALDNALPFAQIDAAAFSRFADSGVNLEQLREVHSRRVIDDPDFTYLAGIRELDLALTQSTEVSLLENQRKAERDQRETEQQRIFDNLKNAYGFSDDADELSEDLPRDAVLLESARILTDMSIGSLGDRLVVQLVQDTTAPLANAEKHHNEIGQ</sequence>
<dbReference type="GO" id="GO:0004175">
    <property type="term" value="F:endopeptidase activity"/>
    <property type="evidence" value="ECO:0007669"/>
    <property type="project" value="TreeGrafter"/>
</dbReference>
<name>E0XUZ3_9GAMM</name>
<dbReference type="SMART" id="SM00245">
    <property type="entry name" value="TSPc"/>
    <property type="match status" value="1"/>
</dbReference>
<dbReference type="InterPro" id="IPR036034">
    <property type="entry name" value="PDZ_sf"/>
</dbReference>
<evidence type="ECO:0000256" key="1">
    <source>
        <dbReference type="ARBA" id="ARBA00009179"/>
    </source>
</evidence>
<dbReference type="InterPro" id="IPR001478">
    <property type="entry name" value="PDZ"/>
</dbReference>